<feature type="compositionally biased region" description="Basic and acidic residues" evidence="1">
    <location>
        <begin position="192"/>
        <end position="226"/>
    </location>
</feature>
<dbReference type="Gramene" id="PVH35883">
    <property type="protein sequence ID" value="PVH35883"/>
    <property type="gene ID" value="PAHAL_7G300400"/>
</dbReference>
<evidence type="ECO:0000256" key="1">
    <source>
        <dbReference type="SAM" id="MobiDB-lite"/>
    </source>
</evidence>
<dbReference type="EMBL" id="CM008052">
    <property type="protein sequence ID" value="PVH35883.1"/>
    <property type="molecule type" value="Genomic_DNA"/>
</dbReference>
<protein>
    <submittedName>
        <fullName evidence="2">Uncharacterized protein</fullName>
    </submittedName>
</protein>
<accession>A0A2T8IDX8</accession>
<organism evidence="2">
    <name type="scientific">Panicum hallii</name>
    <dbReference type="NCBI Taxonomy" id="206008"/>
    <lineage>
        <taxon>Eukaryota</taxon>
        <taxon>Viridiplantae</taxon>
        <taxon>Streptophyta</taxon>
        <taxon>Embryophyta</taxon>
        <taxon>Tracheophyta</taxon>
        <taxon>Spermatophyta</taxon>
        <taxon>Magnoliopsida</taxon>
        <taxon>Liliopsida</taxon>
        <taxon>Poales</taxon>
        <taxon>Poaceae</taxon>
        <taxon>PACMAD clade</taxon>
        <taxon>Panicoideae</taxon>
        <taxon>Panicodae</taxon>
        <taxon>Paniceae</taxon>
        <taxon>Panicinae</taxon>
        <taxon>Panicum</taxon>
        <taxon>Panicum sect. Panicum</taxon>
    </lineage>
</organism>
<reference evidence="2" key="1">
    <citation type="submission" date="2018-04" db="EMBL/GenBank/DDBJ databases">
        <title>WGS assembly of Panicum hallii.</title>
        <authorList>
            <person name="Lovell J."/>
            <person name="Jenkins J."/>
            <person name="Lowry D."/>
            <person name="Mamidi S."/>
            <person name="Sreedasyam A."/>
            <person name="Weng X."/>
            <person name="Barry K."/>
            <person name="Bonette J."/>
            <person name="Campitelli B."/>
            <person name="Daum C."/>
            <person name="Gordon S."/>
            <person name="Gould B."/>
            <person name="Lipzen A."/>
            <person name="Macqueen A."/>
            <person name="Palacio-Mejia J."/>
            <person name="Plott C."/>
            <person name="Shakirov E."/>
            <person name="Shu S."/>
            <person name="Yoshinaga Y."/>
            <person name="Zane M."/>
            <person name="Rokhsar D."/>
            <person name="Grimwood J."/>
            <person name="Schmutz J."/>
            <person name="Juenger T."/>
        </authorList>
    </citation>
    <scope>NUCLEOTIDE SEQUENCE [LARGE SCALE GENOMIC DNA]</scope>
    <source>
        <strain evidence="2">FIL2</strain>
    </source>
</reference>
<dbReference type="AlphaFoldDB" id="A0A2T8IDX8"/>
<name>A0A2T8IDX8_9POAL</name>
<feature type="region of interest" description="Disordered" evidence="1">
    <location>
        <begin position="192"/>
        <end position="273"/>
    </location>
</feature>
<feature type="compositionally biased region" description="Acidic residues" evidence="1">
    <location>
        <begin position="227"/>
        <end position="241"/>
    </location>
</feature>
<evidence type="ECO:0000313" key="2">
    <source>
        <dbReference type="EMBL" id="PVH35883.1"/>
    </source>
</evidence>
<dbReference type="Proteomes" id="UP000243499">
    <property type="component" value="Chromosome 7"/>
</dbReference>
<gene>
    <name evidence="2" type="ORF">PAHAL_7G300400</name>
</gene>
<proteinExistence type="predicted"/>
<sequence>MSQTCFAVEPLVPRLMKEDAVVMSRQWSCNTTRPFTKSRTHGASHIHTVVSSQSLLLARSNGATLVDLLEEVYAAALLQVLGQQLPVGAHGHLAADVERVPVPVAPERQPRADPRPHPHRHLHPAVALRRVLGHVLAGRHLHALELQRRRGLGRLVQRRRRQGAVPGHVGAAVLHRQVEPVEEVGDVPVRVADGELPLKHHRPDAGRDAGRREGRHVEPRPVRADGEVGDEDDHAGDEEEREERRAQQLGAPRQVRPLHRQRPDAAGGEARRRGRFRRHGGYWPFCCGFGRFLFHVVIP</sequence>